<reference evidence="1 2" key="1">
    <citation type="submission" date="2018-06" db="EMBL/GenBank/DDBJ databases">
        <title>Paenibacillus imtechensis sp. nov.</title>
        <authorList>
            <person name="Pinnaka A.K."/>
            <person name="Singh H."/>
            <person name="Kaur M."/>
        </authorList>
    </citation>
    <scope>NUCLEOTIDE SEQUENCE [LARGE SCALE GENOMIC DNA]</scope>
    <source>
        <strain evidence="1 2">SMB1</strain>
    </source>
</reference>
<evidence type="ECO:0008006" key="3">
    <source>
        <dbReference type="Google" id="ProtNLM"/>
    </source>
</evidence>
<evidence type="ECO:0000313" key="1">
    <source>
        <dbReference type="EMBL" id="PZD97035.1"/>
    </source>
</evidence>
<accession>A0A2W1LQB3</accession>
<dbReference type="InterPro" id="IPR035903">
    <property type="entry name" value="HesB-like_dom_sf"/>
</dbReference>
<sequence>MKLSVDKHAAELYIREMGLAAGDALRIFVRLGGCGSVQPGLSLGIMKEVPRDPGIEQVVEGVRFYMEKDNLWYLDNRDLYVRYDGSEDDVYFDVQ</sequence>
<dbReference type="AlphaFoldDB" id="A0A2W1LQB3"/>
<comment type="caution">
    <text evidence="1">The sequence shown here is derived from an EMBL/GenBank/DDBJ whole genome shotgun (WGS) entry which is preliminary data.</text>
</comment>
<dbReference type="SUPFAM" id="SSF89360">
    <property type="entry name" value="HesB-like domain"/>
    <property type="match status" value="1"/>
</dbReference>
<dbReference type="RefSeq" id="WP_111145532.1">
    <property type="nucleotide sequence ID" value="NZ_QKRB01000032.1"/>
</dbReference>
<dbReference type="Proteomes" id="UP000249522">
    <property type="component" value="Unassembled WGS sequence"/>
</dbReference>
<name>A0A2W1LQB3_9BACL</name>
<gene>
    <name evidence="1" type="ORF">DNH61_04745</name>
</gene>
<protein>
    <recommendedName>
        <fullName evidence="3">FeS cluster biogenesis domain-containing protein</fullName>
    </recommendedName>
</protein>
<organism evidence="1 2">
    <name type="scientific">Paenibacillus sambharensis</name>
    <dbReference type="NCBI Taxonomy" id="1803190"/>
    <lineage>
        <taxon>Bacteria</taxon>
        <taxon>Bacillati</taxon>
        <taxon>Bacillota</taxon>
        <taxon>Bacilli</taxon>
        <taxon>Bacillales</taxon>
        <taxon>Paenibacillaceae</taxon>
        <taxon>Paenibacillus</taxon>
    </lineage>
</organism>
<keyword evidence="2" id="KW-1185">Reference proteome</keyword>
<evidence type="ECO:0000313" key="2">
    <source>
        <dbReference type="Proteomes" id="UP000249522"/>
    </source>
</evidence>
<proteinExistence type="predicted"/>
<dbReference type="EMBL" id="QKRB01000032">
    <property type="protein sequence ID" value="PZD97035.1"/>
    <property type="molecule type" value="Genomic_DNA"/>
</dbReference>
<dbReference type="OrthoDB" id="1645729at2"/>